<name>A0A175VTV5_9PEZI</name>
<dbReference type="VEuPathDB" id="FungiDB:MMYC01_208454"/>
<dbReference type="OrthoDB" id="9983241at2759"/>
<protein>
    <submittedName>
        <fullName evidence="2">Uncharacterized protein</fullName>
    </submittedName>
</protein>
<sequence length="382" mass="42388">MKYSISALAAVAAVLVPSTLAALDPYNCNGTVKERDGADFILVEQADNKNVASLARIFAAQGRNVSVAHVFNDGNHQMTTDILGRKHWEALPDYNDANTSKWMPQGVTGTWDALDVGTYEGKDGWLVSWYTGSDDSVRISFVDKSNDKYRNALLVYPHAADNFRVVPVHAGGIVWYGNTLWVVDTNNGIRVFDMSNIWQVTTGDNVGKNSDGSYSARGYKYVIPQIRWYKWSGTKPFRHSYVSLDRTTTPDSLIVGEYQPNSDAVPVRVVRYPLDYRTRRLRTSSDGKTTTASWAYCLNIDSIQGIVSADGKFYISSSNGKNGNGDLFAWRPGSLANKHTGIFPPGPEDLTYDKRSGGKIYTVTEYPGRRYIIPLDADGIKF</sequence>
<dbReference type="EMBL" id="LCTW02000334">
    <property type="protein sequence ID" value="KXX74619.1"/>
    <property type="molecule type" value="Genomic_DNA"/>
</dbReference>
<keyword evidence="1" id="KW-0732">Signal</keyword>
<evidence type="ECO:0000313" key="3">
    <source>
        <dbReference type="Proteomes" id="UP000078237"/>
    </source>
</evidence>
<feature type="chain" id="PRO_5008043297" evidence="1">
    <location>
        <begin position="22"/>
        <end position="382"/>
    </location>
</feature>
<organism evidence="2 3">
    <name type="scientific">Madurella mycetomatis</name>
    <dbReference type="NCBI Taxonomy" id="100816"/>
    <lineage>
        <taxon>Eukaryota</taxon>
        <taxon>Fungi</taxon>
        <taxon>Dikarya</taxon>
        <taxon>Ascomycota</taxon>
        <taxon>Pezizomycotina</taxon>
        <taxon>Sordariomycetes</taxon>
        <taxon>Sordariomycetidae</taxon>
        <taxon>Sordariales</taxon>
        <taxon>Sordariales incertae sedis</taxon>
        <taxon>Madurella</taxon>
    </lineage>
</organism>
<dbReference type="STRING" id="100816.A0A175VTV5"/>
<keyword evidence="3" id="KW-1185">Reference proteome</keyword>
<dbReference type="Proteomes" id="UP000078237">
    <property type="component" value="Unassembled WGS sequence"/>
</dbReference>
<evidence type="ECO:0000313" key="2">
    <source>
        <dbReference type="EMBL" id="KXX74619.1"/>
    </source>
</evidence>
<dbReference type="AlphaFoldDB" id="A0A175VTV5"/>
<feature type="signal peptide" evidence="1">
    <location>
        <begin position="1"/>
        <end position="21"/>
    </location>
</feature>
<accession>A0A175VTV5</accession>
<dbReference type="SUPFAM" id="SSF75011">
    <property type="entry name" value="3-carboxy-cis,cis-mucoante lactonizing enzyme"/>
    <property type="match status" value="1"/>
</dbReference>
<reference evidence="2 3" key="1">
    <citation type="journal article" date="2016" name="Genome Announc.">
        <title>Genome Sequence of Madurella mycetomatis mm55, Isolated from a Human Mycetoma Case in Sudan.</title>
        <authorList>
            <person name="Smit S."/>
            <person name="Derks M.F."/>
            <person name="Bervoets S."/>
            <person name="Fahal A."/>
            <person name="van Leeuwen W."/>
            <person name="van Belkum A."/>
            <person name="van de Sande W.W."/>
        </authorList>
    </citation>
    <scope>NUCLEOTIDE SEQUENCE [LARGE SCALE GENOMIC DNA]</scope>
    <source>
        <strain evidence="3">mm55</strain>
    </source>
</reference>
<evidence type="ECO:0000256" key="1">
    <source>
        <dbReference type="SAM" id="SignalP"/>
    </source>
</evidence>
<comment type="caution">
    <text evidence="2">The sequence shown here is derived from an EMBL/GenBank/DDBJ whole genome shotgun (WGS) entry which is preliminary data.</text>
</comment>
<proteinExistence type="predicted"/>
<gene>
    <name evidence="2" type="ORF">MMYC01_208454</name>
</gene>